<reference evidence="1 2" key="1">
    <citation type="journal article" date="2014" name="Mol. Plant">
        <title>Chromosome Scale Genome Assembly and Transcriptome Profiling of Nannochloropsis gaditana in Nitrogen Depletion.</title>
        <authorList>
            <person name="Corteggiani Carpinelli E."/>
            <person name="Telatin A."/>
            <person name="Vitulo N."/>
            <person name="Forcato C."/>
            <person name="D'Angelo M."/>
            <person name="Schiavon R."/>
            <person name="Vezzi A."/>
            <person name="Giacometti G.M."/>
            <person name="Morosinotto T."/>
            <person name="Valle G."/>
        </authorList>
    </citation>
    <scope>NUCLEOTIDE SEQUENCE [LARGE SCALE GENOMIC DNA]</scope>
    <source>
        <strain evidence="1 2">B-31</strain>
    </source>
</reference>
<gene>
    <name evidence="1" type="ORF">Naga_101058g1</name>
</gene>
<evidence type="ECO:0000313" key="1">
    <source>
        <dbReference type="EMBL" id="EWM20790.1"/>
    </source>
</evidence>
<evidence type="ECO:0000313" key="2">
    <source>
        <dbReference type="Proteomes" id="UP000019335"/>
    </source>
</evidence>
<protein>
    <submittedName>
        <fullName evidence="1">Uncharacterized protein</fullName>
    </submittedName>
</protein>
<keyword evidence="2" id="KW-1185">Reference proteome</keyword>
<comment type="caution">
    <text evidence="1">The sequence shown here is derived from an EMBL/GenBank/DDBJ whole genome shotgun (WGS) entry which is preliminary data.</text>
</comment>
<sequence length="173" mass="19788">MPYTSMHHRHIRALSCREKAWATPGSGMIRRAMGSNRRGRSGRPPLLSLVLLLLLFTILPFVEGGIYGFWKWFRGNVEGEGREGGRRGRRGHRYILSSSKRPVVNLIHCLRHTKILHMHVCPWPLFYPSLPPSLPPSLLVFLVPGHYKEVVSKVSSEQYAEFDHVLIDVNQVD</sequence>
<accession>W7T126</accession>
<organism evidence="1 2">
    <name type="scientific">Nannochloropsis gaditana</name>
    <dbReference type="NCBI Taxonomy" id="72520"/>
    <lineage>
        <taxon>Eukaryota</taxon>
        <taxon>Sar</taxon>
        <taxon>Stramenopiles</taxon>
        <taxon>Ochrophyta</taxon>
        <taxon>Eustigmatophyceae</taxon>
        <taxon>Eustigmatales</taxon>
        <taxon>Monodopsidaceae</taxon>
        <taxon>Nannochloropsis</taxon>
    </lineage>
</organism>
<dbReference type="AlphaFoldDB" id="W7T126"/>
<dbReference type="Proteomes" id="UP000019335">
    <property type="component" value="Unassembled WGS sequence"/>
</dbReference>
<name>W7T126_9STRA</name>
<proteinExistence type="predicted"/>
<dbReference type="EMBL" id="AZIL01002808">
    <property type="protein sequence ID" value="EWM20790.1"/>
    <property type="molecule type" value="Genomic_DNA"/>
</dbReference>